<name>A0A2W0CC85_9BACL</name>
<gene>
    <name evidence="1" type="ORF">PIL02S_02564</name>
</gene>
<dbReference type="Proteomes" id="UP000247459">
    <property type="component" value="Unassembled WGS sequence"/>
</dbReference>
<dbReference type="RefSeq" id="WP_110758662.1">
    <property type="nucleotide sequence ID" value="NZ_PRLG01000018.1"/>
</dbReference>
<evidence type="ECO:0000313" key="1">
    <source>
        <dbReference type="EMBL" id="PYY29594.1"/>
    </source>
</evidence>
<comment type="caution">
    <text evidence="1">The sequence shown here is derived from an EMBL/GenBank/DDBJ whole genome shotgun (WGS) entry which is preliminary data.</text>
</comment>
<reference evidence="1 2" key="1">
    <citation type="submission" date="2018-01" db="EMBL/GenBank/DDBJ databases">
        <title>Genome sequence of the PGP bacterium Paenibacillus illinoisensis E3.</title>
        <authorList>
            <person name="Rolli E."/>
            <person name="Marasco R."/>
            <person name="Bessem C."/>
            <person name="Michoud G."/>
            <person name="Gaiarsa S."/>
            <person name="Borin S."/>
            <person name="Daffonchio D."/>
        </authorList>
    </citation>
    <scope>NUCLEOTIDE SEQUENCE [LARGE SCALE GENOMIC DNA]</scope>
    <source>
        <strain evidence="1 2">E3</strain>
    </source>
</reference>
<dbReference type="Pfam" id="PF13171">
    <property type="entry name" value="DUF4004"/>
    <property type="match status" value="1"/>
</dbReference>
<accession>A0A2W0CC85</accession>
<organism evidence="1 2">
    <name type="scientific">Paenibacillus illinoisensis</name>
    <dbReference type="NCBI Taxonomy" id="59845"/>
    <lineage>
        <taxon>Bacteria</taxon>
        <taxon>Bacillati</taxon>
        <taxon>Bacillota</taxon>
        <taxon>Bacilli</taxon>
        <taxon>Bacillales</taxon>
        <taxon>Paenibacillaceae</taxon>
        <taxon>Paenibacillus</taxon>
    </lineage>
</organism>
<evidence type="ECO:0008006" key="3">
    <source>
        <dbReference type="Google" id="ProtNLM"/>
    </source>
</evidence>
<dbReference type="OrthoDB" id="1648298at2"/>
<dbReference type="AlphaFoldDB" id="A0A2W0CC85"/>
<dbReference type="InterPro" id="IPR025063">
    <property type="entry name" value="DUF4004"/>
</dbReference>
<protein>
    <recommendedName>
        <fullName evidence="3">DUF4004 domain-containing protein</fullName>
    </recommendedName>
</protein>
<proteinExistence type="predicted"/>
<dbReference type="EMBL" id="PRLG01000018">
    <property type="protein sequence ID" value="PYY29594.1"/>
    <property type="molecule type" value="Genomic_DNA"/>
</dbReference>
<sequence length="220" mass="25409">MTDELISKKDLLDLTGISYGQLYRWKRKNLIPEEWFIRKSSYTGQETFFPKQQMLTRIDKILNMKDGLSLDELADVFSPTLGEVEMSAEQLMDRNIVSFPSLELVREAGREQPMYALEQIMMLYVLEKLLLSGDITRQEGSLLIDVMSEHYYRFANRASELLLIRKMGVPTFMLTGSGSELYFDQGVKVVLRLPLGTYMEELKLKLDKGENGHGRTSFEK</sequence>
<evidence type="ECO:0000313" key="2">
    <source>
        <dbReference type="Proteomes" id="UP000247459"/>
    </source>
</evidence>